<dbReference type="Proteomes" id="UP000075398">
    <property type="component" value="Unassembled WGS sequence"/>
</dbReference>
<name>A0A150J982_9EURY</name>
<sequence>MIFSIVIIFLLFSACCLYVENPKSVPIQTKDPEPRHTDKEIEYFTEIALGTEYGNNTQAIRKWESDIRIKINGNPNEKDLEALNQVLSDINAIIGDKIKISLVRTNQNIDINFVPVSQFSKCNAVPGNYGYFNCKWRNDVIYECNICIATDEILLQEERTHMIREEITQSLGLMKDSLKYRDSIFYQGWTQTQKYSEIDKKMIEILYSDYIRPGMRKDEVENILRK</sequence>
<dbReference type="InterPro" id="IPR021323">
    <property type="entry name" value="DUF2927"/>
</dbReference>
<proteinExistence type="predicted"/>
<evidence type="ECO:0000313" key="1">
    <source>
        <dbReference type="EMBL" id="KYC53756.1"/>
    </source>
</evidence>
<dbReference type="EMBL" id="LNGC01000002">
    <property type="protein sequence ID" value="KYC53756.1"/>
    <property type="molecule type" value="Genomic_DNA"/>
</dbReference>
<dbReference type="Pfam" id="PF11150">
    <property type="entry name" value="DUF2927"/>
    <property type="match status" value="1"/>
</dbReference>
<organism evidence="1 2">
    <name type="scientific">Candidatus Methanofastidiosum methylothiophilum</name>
    <dbReference type="NCBI Taxonomy" id="1705564"/>
    <lineage>
        <taxon>Archaea</taxon>
        <taxon>Methanobacteriati</taxon>
        <taxon>Methanobacteriota</taxon>
        <taxon>Stenosarchaea group</taxon>
        <taxon>Candidatus Methanofastidiosia</taxon>
        <taxon>Candidatus Methanofastidiosales</taxon>
        <taxon>Candidatus Methanofastidiosaceae</taxon>
        <taxon>Candidatus Methanofastidiosum</taxon>
    </lineage>
</organism>
<evidence type="ECO:0000313" key="2">
    <source>
        <dbReference type="Proteomes" id="UP000075398"/>
    </source>
</evidence>
<reference evidence="1 2" key="1">
    <citation type="journal article" date="2016" name="ISME J.">
        <title>Chasing the elusive Euryarchaeota class WSA2: genomes reveal a uniquely fastidious methyl-reducing methanogen.</title>
        <authorList>
            <person name="Nobu M.K."/>
            <person name="Narihiro T."/>
            <person name="Kuroda K."/>
            <person name="Mei R."/>
            <person name="Liu W.T."/>
        </authorList>
    </citation>
    <scope>NUCLEOTIDE SEQUENCE [LARGE SCALE GENOMIC DNA]</scope>
    <source>
        <strain evidence="1">U1lsi0528_Bin055</strain>
    </source>
</reference>
<protein>
    <recommendedName>
        <fullName evidence="3">DUF2927 domain-containing protein</fullName>
    </recommendedName>
</protein>
<evidence type="ECO:0008006" key="3">
    <source>
        <dbReference type="Google" id="ProtNLM"/>
    </source>
</evidence>
<comment type="caution">
    <text evidence="1">The sequence shown here is derived from an EMBL/GenBank/DDBJ whole genome shotgun (WGS) entry which is preliminary data.</text>
</comment>
<gene>
    <name evidence="1" type="ORF">AMQ22_00143</name>
</gene>
<accession>A0A150J982</accession>
<dbReference type="AlphaFoldDB" id="A0A150J982"/>